<proteinExistence type="predicted"/>
<evidence type="ECO:0000313" key="2">
    <source>
        <dbReference type="EMBL" id="KAK4242949.1"/>
    </source>
</evidence>
<feature type="non-terminal residue" evidence="2">
    <location>
        <position position="414"/>
    </location>
</feature>
<sequence>MAALRAMMHGLLHAARAQLRRAVLLLDVDEDGEPRARGGGAGPVAATAATIAATTTATTAVAPTTATPGAPTAATPTAAAPTAPPGATTWPAIQWDRLVDNAAETRAGWNFAEDPRNREAFGGIDGKRWLADRVVAEPWLRQQFFMTEPEPRQRHTSNNTTNNTTSSSRSSSGANGTQWRIERVHQYGEAMAAFRAQLLVLMHMSGGQPARGTELVTVQYKNGTEGDIRGLFIEDGMVVFVTMYSKTMGMSAKAKVIHRYLPREVGELVVYYVWLAIPFWRLVVQGASGGTADWGSPYIWEPRPEEAWAFPGQEGGEGAAGARGRREDRVGKRRRRSVGAGHDMAARKRRRQAGSPTPPPPPHQNGNGNSDTMTVEAVDMFEEEASDREAGAGAGQWYQGKSRAEAAQEQETWW</sequence>
<keyword evidence="3" id="KW-1185">Reference proteome</keyword>
<organism evidence="2 3">
    <name type="scientific">Corynascus novoguineensis</name>
    <dbReference type="NCBI Taxonomy" id="1126955"/>
    <lineage>
        <taxon>Eukaryota</taxon>
        <taxon>Fungi</taxon>
        <taxon>Dikarya</taxon>
        <taxon>Ascomycota</taxon>
        <taxon>Pezizomycotina</taxon>
        <taxon>Sordariomycetes</taxon>
        <taxon>Sordariomycetidae</taxon>
        <taxon>Sordariales</taxon>
        <taxon>Chaetomiaceae</taxon>
        <taxon>Corynascus</taxon>
    </lineage>
</organism>
<evidence type="ECO:0000313" key="3">
    <source>
        <dbReference type="Proteomes" id="UP001303647"/>
    </source>
</evidence>
<feature type="compositionally biased region" description="Polar residues" evidence="1">
    <location>
        <begin position="364"/>
        <end position="373"/>
    </location>
</feature>
<reference evidence="2" key="1">
    <citation type="journal article" date="2023" name="Mol. Phylogenet. Evol.">
        <title>Genome-scale phylogeny and comparative genomics of the fungal order Sordariales.</title>
        <authorList>
            <person name="Hensen N."/>
            <person name="Bonometti L."/>
            <person name="Westerberg I."/>
            <person name="Brannstrom I.O."/>
            <person name="Guillou S."/>
            <person name="Cros-Aarteil S."/>
            <person name="Calhoun S."/>
            <person name="Haridas S."/>
            <person name="Kuo A."/>
            <person name="Mondo S."/>
            <person name="Pangilinan J."/>
            <person name="Riley R."/>
            <person name="LaButti K."/>
            <person name="Andreopoulos B."/>
            <person name="Lipzen A."/>
            <person name="Chen C."/>
            <person name="Yan M."/>
            <person name="Daum C."/>
            <person name="Ng V."/>
            <person name="Clum A."/>
            <person name="Steindorff A."/>
            <person name="Ohm R.A."/>
            <person name="Martin F."/>
            <person name="Silar P."/>
            <person name="Natvig D.O."/>
            <person name="Lalanne C."/>
            <person name="Gautier V."/>
            <person name="Ament-Velasquez S.L."/>
            <person name="Kruys A."/>
            <person name="Hutchinson M.I."/>
            <person name="Powell A.J."/>
            <person name="Barry K."/>
            <person name="Miller A.N."/>
            <person name="Grigoriev I.V."/>
            <person name="Debuchy R."/>
            <person name="Gladieux P."/>
            <person name="Hiltunen Thoren M."/>
            <person name="Johannesson H."/>
        </authorList>
    </citation>
    <scope>NUCLEOTIDE SEQUENCE</scope>
    <source>
        <strain evidence="2">CBS 359.72</strain>
    </source>
</reference>
<dbReference type="AlphaFoldDB" id="A0AAN7CIZ2"/>
<dbReference type="Proteomes" id="UP001303647">
    <property type="component" value="Unassembled WGS sequence"/>
</dbReference>
<protein>
    <submittedName>
        <fullName evidence="2">Uncharacterized protein</fullName>
    </submittedName>
</protein>
<name>A0AAN7CIZ2_9PEZI</name>
<evidence type="ECO:0000256" key="1">
    <source>
        <dbReference type="SAM" id="MobiDB-lite"/>
    </source>
</evidence>
<reference evidence="2" key="2">
    <citation type="submission" date="2023-05" db="EMBL/GenBank/DDBJ databases">
        <authorList>
            <consortium name="Lawrence Berkeley National Laboratory"/>
            <person name="Steindorff A."/>
            <person name="Hensen N."/>
            <person name="Bonometti L."/>
            <person name="Westerberg I."/>
            <person name="Brannstrom I.O."/>
            <person name="Guillou S."/>
            <person name="Cros-Aarteil S."/>
            <person name="Calhoun S."/>
            <person name="Haridas S."/>
            <person name="Kuo A."/>
            <person name="Mondo S."/>
            <person name="Pangilinan J."/>
            <person name="Riley R."/>
            <person name="Labutti K."/>
            <person name="Andreopoulos B."/>
            <person name="Lipzen A."/>
            <person name="Chen C."/>
            <person name="Yanf M."/>
            <person name="Daum C."/>
            <person name="Ng V."/>
            <person name="Clum A."/>
            <person name="Ohm R."/>
            <person name="Martin F."/>
            <person name="Silar P."/>
            <person name="Natvig D."/>
            <person name="Lalanne C."/>
            <person name="Gautier V."/>
            <person name="Ament-Velasquez S.L."/>
            <person name="Kruys A."/>
            <person name="Hutchinson M.I."/>
            <person name="Powell A.J."/>
            <person name="Barry K."/>
            <person name="Miller A.N."/>
            <person name="Grigoriev I.V."/>
            <person name="Debuchy R."/>
            <person name="Gladieux P."/>
            <person name="Thoren M.H."/>
            <person name="Johannesson H."/>
        </authorList>
    </citation>
    <scope>NUCLEOTIDE SEQUENCE</scope>
    <source>
        <strain evidence="2">CBS 359.72</strain>
    </source>
</reference>
<comment type="caution">
    <text evidence="2">The sequence shown here is derived from an EMBL/GenBank/DDBJ whole genome shotgun (WGS) entry which is preliminary data.</text>
</comment>
<gene>
    <name evidence="2" type="ORF">C7999DRAFT_36735</name>
</gene>
<feature type="compositionally biased region" description="Low complexity" evidence="1">
    <location>
        <begin position="156"/>
        <end position="172"/>
    </location>
</feature>
<feature type="region of interest" description="Disordered" evidence="1">
    <location>
        <begin position="308"/>
        <end position="414"/>
    </location>
</feature>
<dbReference type="EMBL" id="MU858024">
    <property type="protein sequence ID" value="KAK4242949.1"/>
    <property type="molecule type" value="Genomic_DNA"/>
</dbReference>
<feature type="region of interest" description="Disordered" evidence="1">
    <location>
        <begin position="146"/>
        <end position="176"/>
    </location>
</feature>
<accession>A0AAN7CIZ2</accession>
<feature type="region of interest" description="Disordered" evidence="1">
    <location>
        <begin position="63"/>
        <end position="85"/>
    </location>
</feature>